<dbReference type="PANTHER" id="PTHR34475">
    <property type="match status" value="1"/>
</dbReference>
<evidence type="ECO:0000313" key="2">
    <source>
        <dbReference type="EMBL" id="MBK1817222.1"/>
    </source>
</evidence>
<gene>
    <name evidence="2" type="ORF">JIN84_16500</name>
</gene>
<dbReference type="PANTHER" id="PTHR34475:SF1">
    <property type="entry name" value="CYTOSKELETON PROTEIN RODZ"/>
    <property type="match status" value="1"/>
</dbReference>
<name>A0A934V8G0_9BACT</name>
<dbReference type="InterPro" id="IPR010982">
    <property type="entry name" value="Lambda_DNA-bd_dom_sf"/>
</dbReference>
<keyword evidence="1" id="KW-0812">Transmembrane</keyword>
<dbReference type="AlphaFoldDB" id="A0A934V8G0"/>
<dbReference type="GO" id="GO:0003677">
    <property type="term" value="F:DNA binding"/>
    <property type="evidence" value="ECO:0007669"/>
    <property type="project" value="InterPro"/>
</dbReference>
<dbReference type="EMBL" id="JAENIK010000012">
    <property type="protein sequence ID" value="MBK1817222.1"/>
    <property type="molecule type" value="Genomic_DNA"/>
</dbReference>
<keyword evidence="1" id="KW-1133">Transmembrane helix</keyword>
<sequence length="196" mass="21630">MDEFSDQIGGRLTEAREAAGLSVDDVIFRTRIPRGVITALEAGDFTFFSSPTYAKSFLGQYSEFLDVEAGQWLDALKPAYFIADETASPLWQMSEPRKEIRVRDPAHSSGWLSSLGFLVLTGGIALAAYKGYEFFEKRFEAEVDEIVNPGAEAKGRSATPPPARELSLTVEKEPVMSVEQAVENPAQRPPRALIVR</sequence>
<dbReference type="Pfam" id="PF13413">
    <property type="entry name" value="HTH_25"/>
    <property type="match status" value="1"/>
</dbReference>
<organism evidence="2 3">
    <name type="scientific">Luteolibacter yonseiensis</name>
    <dbReference type="NCBI Taxonomy" id="1144680"/>
    <lineage>
        <taxon>Bacteria</taxon>
        <taxon>Pseudomonadati</taxon>
        <taxon>Verrucomicrobiota</taxon>
        <taxon>Verrucomicrobiia</taxon>
        <taxon>Verrucomicrobiales</taxon>
        <taxon>Verrucomicrobiaceae</taxon>
        <taxon>Luteolibacter</taxon>
    </lineage>
</organism>
<protein>
    <submittedName>
        <fullName evidence="2">Helix-turn-helix domain-containing protein</fullName>
    </submittedName>
</protein>
<evidence type="ECO:0000313" key="3">
    <source>
        <dbReference type="Proteomes" id="UP000600139"/>
    </source>
</evidence>
<reference evidence="2" key="1">
    <citation type="submission" date="2021-01" db="EMBL/GenBank/DDBJ databases">
        <title>Modified the classification status of verrucomicrobia.</title>
        <authorList>
            <person name="Feng X."/>
        </authorList>
    </citation>
    <scope>NUCLEOTIDE SEQUENCE</scope>
    <source>
        <strain evidence="2">JCM 18052</strain>
    </source>
</reference>
<dbReference type="Gene3D" id="1.10.260.40">
    <property type="entry name" value="lambda repressor-like DNA-binding domains"/>
    <property type="match status" value="1"/>
</dbReference>
<dbReference type="Proteomes" id="UP000600139">
    <property type="component" value="Unassembled WGS sequence"/>
</dbReference>
<dbReference type="CDD" id="cd00093">
    <property type="entry name" value="HTH_XRE"/>
    <property type="match status" value="1"/>
</dbReference>
<dbReference type="RefSeq" id="WP_200352171.1">
    <property type="nucleotide sequence ID" value="NZ_BAABHZ010000001.1"/>
</dbReference>
<accession>A0A934V8G0</accession>
<proteinExistence type="predicted"/>
<comment type="caution">
    <text evidence="2">The sequence shown here is derived from an EMBL/GenBank/DDBJ whole genome shotgun (WGS) entry which is preliminary data.</text>
</comment>
<dbReference type="InterPro" id="IPR050400">
    <property type="entry name" value="Bact_Cytoskel_RodZ"/>
</dbReference>
<evidence type="ECO:0000256" key="1">
    <source>
        <dbReference type="SAM" id="Phobius"/>
    </source>
</evidence>
<keyword evidence="3" id="KW-1185">Reference proteome</keyword>
<feature type="transmembrane region" description="Helical" evidence="1">
    <location>
        <begin position="110"/>
        <end position="129"/>
    </location>
</feature>
<keyword evidence="1" id="KW-0472">Membrane</keyword>
<dbReference type="InterPro" id="IPR001387">
    <property type="entry name" value="Cro/C1-type_HTH"/>
</dbReference>